<dbReference type="InterPro" id="IPR001478">
    <property type="entry name" value="PDZ"/>
</dbReference>
<feature type="domain" description="PDZ" evidence="4">
    <location>
        <begin position="46"/>
        <end position="132"/>
    </location>
</feature>
<evidence type="ECO:0000256" key="1">
    <source>
        <dbReference type="ARBA" id="ARBA00004496"/>
    </source>
</evidence>
<protein>
    <recommendedName>
        <fullName evidence="4">PDZ domain-containing protein</fullName>
    </recommendedName>
</protein>
<feature type="non-terminal residue" evidence="5">
    <location>
        <position position="247"/>
    </location>
</feature>
<evidence type="ECO:0000313" key="5">
    <source>
        <dbReference type="EMBL" id="KAJ8303901.1"/>
    </source>
</evidence>
<organism evidence="5 6">
    <name type="scientific">Tegillarca granosa</name>
    <name type="common">Malaysian cockle</name>
    <name type="synonym">Anadara granosa</name>
    <dbReference type="NCBI Taxonomy" id="220873"/>
    <lineage>
        <taxon>Eukaryota</taxon>
        <taxon>Metazoa</taxon>
        <taxon>Spiralia</taxon>
        <taxon>Lophotrochozoa</taxon>
        <taxon>Mollusca</taxon>
        <taxon>Bivalvia</taxon>
        <taxon>Autobranchia</taxon>
        <taxon>Pteriomorphia</taxon>
        <taxon>Arcoida</taxon>
        <taxon>Arcoidea</taxon>
        <taxon>Arcidae</taxon>
        <taxon>Tegillarca</taxon>
    </lineage>
</organism>
<keyword evidence="2" id="KW-0963">Cytoplasm</keyword>
<sequence length="247" mass="27250">MKHDEIINLLKNAGNKVSLEVEYNLPDNCMFKTISDVFSVCCKQHSITLEKEGNSYGFTVRGGYCPFQNKPRPLFITQIRPGGSADRGDLLKIGDRLVAINDYNLSQFTLFEVTKFIQESDEEAVFTIEYDVSVMEAVKNASGPLLIEIDKIPGVALGLALGPSSYQGKRCLCINELQPMSIADRCGALHVGDHILKVDGASVEHMSIAEVTQLMRTNTEGVVKLEILPVNVIKKKTARSRQAFLNG</sequence>
<dbReference type="CDD" id="cd06684">
    <property type="entry name" value="PDZ3_GRIP1-2-like"/>
    <property type="match status" value="1"/>
</dbReference>
<evidence type="ECO:0000259" key="4">
    <source>
        <dbReference type="PROSITE" id="PS50106"/>
    </source>
</evidence>
<dbReference type="SUPFAM" id="SSF50156">
    <property type="entry name" value="PDZ domain-like"/>
    <property type="match status" value="2"/>
</dbReference>
<feature type="domain" description="PDZ" evidence="4">
    <location>
        <begin position="146"/>
        <end position="216"/>
    </location>
</feature>
<dbReference type="PANTHER" id="PTHR46227">
    <property type="entry name" value="GLUTAMATE RECEPTOR-INTERACTING PROTEIN GRIP"/>
    <property type="match status" value="1"/>
</dbReference>
<gene>
    <name evidence="5" type="ORF">KUTeg_017484</name>
</gene>
<dbReference type="EMBL" id="JARBDR010000903">
    <property type="protein sequence ID" value="KAJ8303901.1"/>
    <property type="molecule type" value="Genomic_DNA"/>
</dbReference>
<dbReference type="PANTHER" id="PTHR46227:SF2">
    <property type="entry name" value="FI03335P"/>
    <property type="match status" value="1"/>
</dbReference>
<dbReference type="Gene3D" id="2.30.42.10">
    <property type="match status" value="2"/>
</dbReference>
<dbReference type="SMART" id="SM00228">
    <property type="entry name" value="PDZ"/>
    <property type="match status" value="2"/>
</dbReference>
<dbReference type="InterPro" id="IPR043545">
    <property type="entry name" value="GRIP1/2"/>
</dbReference>
<keyword evidence="6" id="KW-1185">Reference proteome</keyword>
<keyword evidence="3" id="KW-0677">Repeat</keyword>
<evidence type="ECO:0000256" key="2">
    <source>
        <dbReference type="ARBA" id="ARBA00022490"/>
    </source>
</evidence>
<comment type="caution">
    <text evidence="5">The sequence shown here is derived from an EMBL/GenBank/DDBJ whole genome shotgun (WGS) entry which is preliminary data.</text>
</comment>
<evidence type="ECO:0000313" key="6">
    <source>
        <dbReference type="Proteomes" id="UP001217089"/>
    </source>
</evidence>
<dbReference type="CDD" id="cd06681">
    <property type="entry name" value="PDZ2_GRIP1-2-like"/>
    <property type="match status" value="1"/>
</dbReference>
<accession>A0ABQ9EHK2</accession>
<name>A0ABQ9EHK2_TEGGR</name>
<comment type="subcellular location">
    <subcellularLocation>
        <location evidence="1">Cytoplasm</location>
    </subcellularLocation>
</comment>
<dbReference type="InterPro" id="IPR036034">
    <property type="entry name" value="PDZ_sf"/>
</dbReference>
<evidence type="ECO:0000256" key="3">
    <source>
        <dbReference type="ARBA" id="ARBA00022737"/>
    </source>
</evidence>
<dbReference type="Pfam" id="PF00595">
    <property type="entry name" value="PDZ"/>
    <property type="match status" value="2"/>
</dbReference>
<dbReference type="Proteomes" id="UP001217089">
    <property type="component" value="Unassembled WGS sequence"/>
</dbReference>
<dbReference type="PROSITE" id="PS50106">
    <property type="entry name" value="PDZ"/>
    <property type="match status" value="2"/>
</dbReference>
<reference evidence="5 6" key="1">
    <citation type="submission" date="2022-12" db="EMBL/GenBank/DDBJ databases">
        <title>Chromosome-level genome of Tegillarca granosa.</title>
        <authorList>
            <person name="Kim J."/>
        </authorList>
    </citation>
    <scope>NUCLEOTIDE SEQUENCE [LARGE SCALE GENOMIC DNA]</scope>
    <source>
        <strain evidence="5">Teg-2019</strain>
        <tissue evidence="5">Adductor muscle</tissue>
    </source>
</reference>
<proteinExistence type="predicted"/>